<keyword evidence="10 13" id="KW-0472">Membrane</keyword>
<feature type="compositionally biased region" description="Basic and acidic residues" evidence="12">
    <location>
        <begin position="1"/>
        <end position="14"/>
    </location>
</feature>
<keyword evidence="11" id="KW-0675">Receptor</keyword>
<dbReference type="GO" id="GO:0006886">
    <property type="term" value="P:intracellular protein transport"/>
    <property type="evidence" value="ECO:0007669"/>
    <property type="project" value="InterPro"/>
</dbReference>
<keyword evidence="3" id="KW-0813">Transport</keyword>
<evidence type="ECO:0000256" key="7">
    <source>
        <dbReference type="ARBA" id="ARBA00022989"/>
    </source>
</evidence>
<evidence type="ECO:0000256" key="1">
    <source>
        <dbReference type="ARBA" id="ARBA00004572"/>
    </source>
</evidence>
<feature type="region of interest" description="Disordered" evidence="12">
    <location>
        <begin position="1"/>
        <end position="43"/>
    </location>
</feature>
<evidence type="ECO:0000256" key="6">
    <source>
        <dbReference type="ARBA" id="ARBA00022927"/>
    </source>
</evidence>
<evidence type="ECO:0000256" key="8">
    <source>
        <dbReference type="ARBA" id="ARBA00023010"/>
    </source>
</evidence>
<evidence type="ECO:0000256" key="3">
    <source>
        <dbReference type="ARBA" id="ARBA00022448"/>
    </source>
</evidence>
<accession>A0A0F7SUG1</accession>
<dbReference type="GO" id="GO:0005741">
    <property type="term" value="C:mitochondrial outer membrane"/>
    <property type="evidence" value="ECO:0007669"/>
    <property type="project" value="UniProtKB-SubCell"/>
</dbReference>
<dbReference type="AlphaFoldDB" id="A0A0F7SUG1"/>
<evidence type="ECO:0000256" key="11">
    <source>
        <dbReference type="ARBA" id="ARBA00023170"/>
    </source>
</evidence>
<evidence type="ECO:0000256" key="13">
    <source>
        <dbReference type="SAM" id="Phobius"/>
    </source>
</evidence>
<dbReference type="PANTHER" id="PTHR12504">
    <property type="entry name" value="MITOCHONDRIAL IMPORT RECEPTOR SUBUNIT TOM22"/>
    <property type="match status" value="1"/>
</dbReference>
<keyword evidence="6" id="KW-0653">Protein transport</keyword>
<feature type="compositionally biased region" description="Low complexity" evidence="12">
    <location>
        <begin position="20"/>
        <end position="35"/>
    </location>
</feature>
<dbReference type="Pfam" id="PF04281">
    <property type="entry name" value="Tom22"/>
    <property type="match status" value="1"/>
</dbReference>
<comment type="subcellular location">
    <subcellularLocation>
        <location evidence="1">Mitochondrion outer membrane</location>
        <topology evidence="1">Single-pass membrane protein</topology>
    </subcellularLocation>
</comment>
<keyword evidence="9" id="KW-0496">Mitochondrion</keyword>
<reference evidence="14" key="1">
    <citation type="submission" date="2014-08" db="EMBL/GenBank/DDBJ databases">
        <authorList>
            <person name="Sharma Rahul"/>
            <person name="Thines Marco"/>
        </authorList>
    </citation>
    <scope>NUCLEOTIDE SEQUENCE</scope>
</reference>
<organism evidence="14">
    <name type="scientific">Phaffia rhodozyma</name>
    <name type="common">Yeast</name>
    <name type="synonym">Xanthophyllomyces dendrorhous</name>
    <dbReference type="NCBI Taxonomy" id="264483"/>
    <lineage>
        <taxon>Eukaryota</taxon>
        <taxon>Fungi</taxon>
        <taxon>Dikarya</taxon>
        <taxon>Basidiomycota</taxon>
        <taxon>Agaricomycotina</taxon>
        <taxon>Tremellomycetes</taxon>
        <taxon>Cystofilobasidiales</taxon>
        <taxon>Mrakiaceae</taxon>
        <taxon>Phaffia</taxon>
    </lineage>
</organism>
<feature type="transmembrane region" description="Helical" evidence="13">
    <location>
        <begin position="84"/>
        <end position="103"/>
    </location>
</feature>
<evidence type="ECO:0000313" key="14">
    <source>
        <dbReference type="EMBL" id="CED84319.1"/>
    </source>
</evidence>
<evidence type="ECO:0000256" key="4">
    <source>
        <dbReference type="ARBA" id="ARBA00022692"/>
    </source>
</evidence>
<evidence type="ECO:0000256" key="10">
    <source>
        <dbReference type="ARBA" id="ARBA00023136"/>
    </source>
</evidence>
<dbReference type="EMBL" id="LN483157">
    <property type="protein sequence ID" value="CED84319.1"/>
    <property type="molecule type" value="Genomic_DNA"/>
</dbReference>
<evidence type="ECO:0000256" key="9">
    <source>
        <dbReference type="ARBA" id="ARBA00023128"/>
    </source>
</evidence>
<dbReference type="CDD" id="cd22884">
    <property type="entry name" value="TOM22"/>
    <property type="match status" value="1"/>
</dbReference>
<sequence length="139" mass="14901">MVKVEEVRDAHFEDNDSDYETSSSVSDDSDNISVADSDDEPESFTERIAALKDIIPPSTRLSISSSAESAVSWTKWGSKAVGNVIWVVTTTALLIGLPMALALEDENRLVAQEKEMVMQQQGQAAMAPGGQGSLVPPGF</sequence>
<dbReference type="PANTHER" id="PTHR12504:SF0">
    <property type="entry name" value="MITOCHONDRIAL IMPORT RECEPTOR SUBUNIT TOM22 HOMOLOG"/>
    <property type="match status" value="1"/>
</dbReference>
<protein>
    <submittedName>
        <fullName evidence="14">Translocase of outer mitochondrial membrane complex, subunit TOM22</fullName>
    </submittedName>
</protein>
<keyword evidence="5" id="KW-1000">Mitochondrion outer membrane</keyword>
<proteinExistence type="inferred from homology"/>
<keyword evidence="8" id="KW-0811">Translocation</keyword>
<dbReference type="InterPro" id="IPR005683">
    <property type="entry name" value="Tom22"/>
</dbReference>
<keyword evidence="4 13" id="KW-0812">Transmembrane</keyword>
<name>A0A0F7SUG1_PHARH</name>
<evidence type="ECO:0000256" key="12">
    <source>
        <dbReference type="SAM" id="MobiDB-lite"/>
    </source>
</evidence>
<evidence type="ECO:0000256" key="2">
    <source>
        <dbReference type="ARBA" id="ARBA00009874"/>
    </source>
</evidence>
<evidence type="ECO:0000256" key="5">
    <source>
        <dbReference type="ARBA" id="ARBA00022787"/>
    </source>
</evidence>
<comment type="similarity">
    <text evidence="2">Belongs to the Tom22 family.</text>
</comment>
<keyword evidence="7 13" id="KW-1133">Transmembrane helix</keyword>